<dbReference type="GO" id="GO:0110154">
    <property type="term" value="P:RNA decapping"/>
    <property type="evidence" value="ECO:0007669"/>
    <property type="project" value="TreeGrafter"/>
</dbReference>
<dbReference type="InterPro" id="IPR004843">
    <property type="entry name" value="Calcineurin-like_PHP"/>
</dbReference>
<dbReference type="AlphaFoldDB" id="A0A1H7GM25"/>
<dbReference type="STRING" id="188906.SAMN04488526_0457"/>
<dbReference type="InterPro" id="IPR029052">
    <property type="entry name" value="Metallo-depent_PP-like"/>
</dbReference>
<dbReference type="Gene3D" id="3.60.21.10">
    <property type="match status" value="1"/>
</dbReference>
<reference evidence="2 3" key="1">
    <citation type="submission" date="2016-10" db="EMBL/GenBank/DDBJ databases">
        <authorList>
            <person name="de Groot N.N."/>
        </authorList>
    </citation>
    <scope>NUCLEOTIDE SEQUENCE [LARGE SCALE GENOMIC DNA]</scope>
    <source>
        <strain evidence="2 3">DSM 14858</strain>
    </source>
</reference>
<protein>
    <submittedName>
        <fullName evidence="2">Serine/threonine protein phosphatase 1</fullName>
    </submittedName>
</protein>
<name>A0A1H7GM25_9RHOB</name>
<accession>A0A1H7GM25</accession>
<dbReference type="EMBL" id="FNZQ01000001">
    <property type="protein sequence ID" value="SEK39151.1"/>
    <property type="molecule type" value="Genomic_DNA"/>
</dbReference>
<dbReference type="GO" id="GO:0016791">
    <property type="term" value="F:phosphatase activity"/>
    <property type="evidence" value="ECO:0007669"/>
    <property type="project" value="TreeGrafter"/>
</dbReference>
<dbReference type="PANTHER" id="PTHR42850">
    <property type="entry name" value="METALLOPHOSPHOESTERASE"/>
    <property type="match status" value="1"/>
</dbReference>
<sequence length="256" mass="27527">MIVRYLIDRLAVRRRGPQFSAPLQPDVRVYAVGDIHGRHDLLMSALARIDGDLAGCDGPSALVFLGDYVDRGAQSAQVLEKLRALPGTSPIPVVTLMGNHERMMLDFLADPVSCGRLWLHNGGLTTMASFGIEDTDISDPDALGSAAADLRAALPAGLEIWLSNLPLLWRSGNLVCVHAALDPRLAVSGQADTTMIWGHPDFRTTPRRDGIWVAHGHTVVDVPEIADGRIALDTGAHFSGLLTVGVLEEGTFRTLT</sequence>
<keyword evidence="3" id="KW-1185">Reference proteome</keyword>
<organism evidence="2 3">
    <name type="scientific">Jannaschia helgolandensis</name>
    <dbReference type="NCBI Taxonomy" id="188906"/>
    <lineage>
        <taxon>Bacteria</taxon>
        <taxon>Pseudomonadati</taxon>
        <taxon>Pseudomonadota</taxon>
        <taxon>Alphaproteobacteria</taxon>
        <taxon>Rhodobacterales</taxon>
        <taxon>Roseobacteraceae</taxon>
        <taxon>Jannaschia</taxon>
    </lineage>
</organism>
<evidence type="ECO:0000313" key="3">
    <source>
        <dbReference type="Proteomes" id="UP000199283"/>
    </source>
</evidence>
<gene>
    <name evidence="2" type="ORF">SAMN04488526_0457</name>
</gene>
<dbReference type="GO" id="GO:0008803">
    <property type="term" value="F:bis(5'-nucleosyl)-tetraphosphatase (symmetrical) activity"/>
    <property type="evidence" value="ECO:0007669"/>
    <property type="project" value="TreeGrafter"/>
</dbReference>
<evidence type="ECO:0000313" key="2">
    <source>
        <dbReference type="EMBL" id="SEK39151.1"/>
    </source>
</evidence>
<dbReference type="OrthoDB" id="9807890at2"/>
<proteinExistence type="predicted"/>
<dbReference type="Pfam" id="PF00149">
    <property type="entry name" value="Metallophos"/>
    <property type="match status" value="1"/>
</dbReference>
<feature type="domain" description="Calcineurin-like phosphoesterase" evidence="1">
    <location>
        <begin position="28"/>
        <end position="180"/>
    </location>
</feature>
<dbReference type="PANTHER" id="PTHR42850:SF4">
    <property type="entry name" value="ZINC-DEPENDENT ENDOPOLYPHOSPHATASE"/>
    <property type="match status" value="1"/>
</dbReference>
<dbReference type="Proteomes" id="UP000199283">
    <property type="component" value="Unassembled WGS sequence"/>
</dbReference>
<dbReference type="GO" id="GO:0005737">
    <property type="term" value="C:cytoplasm"/>
    <property type="evidence" value="ECO:0007669"/>
    <property type="project" value="TreeGrafter"/>
</dbReference>
<dbReference type="RefSeq" id="WP_092759370.1">
    <property type="nucleotide sequence ID" value="NZ_FNZQ01000001.1"/>
</dbReference>
<dbReference type="InterPro" id="IPR050126">
    <property type="entry name" value="Ap4A_hydrolase"/>
</dbReference>
<evidence type="ECO:0000259" key="1">
    <source>
        <dbReference type="Pfam" id="PF00149"/>
    </source>
</evidence>
<dbReference type="SUPFAM" id="SSF56300">
    <property type="entry name" value="Metallo-dependent phosphatases"/>
    <property type="match status" value="1"/>
</dbReference>